<name>A0ACC1J5Y9_9FUNG</name>
<evidence type="ECO:0000313" key="2">
    <source>
        <dbReference type="Proteomes" id="UP001150603"/>
    </source>
</evidence>
<accession>A0ACC1J5Y9</accession>
<keyword evidence="2" id="KW-1185">Reference proteome</keyword>
<reference evidence="1" key="1">
    <citation type="submission" date="2022-07" db="EMBL/GenBank/DDBJ databases">
        <title>Phylogenomic reconstructions and comparative analyses of Kickxellomycotina fungi.</title>
        <authorList>
            <person name="Reynolds N.K."/>
            <person name="Stajich J.E."/>
            <person name="Barry K."/>
            <person name="Grigoriev I.V."/>
            <person name="Crous P."/>
            <person name="Smith M.E."/>
        </authorList>
    </citation>
    <scope>NUCLEOTIDE SEQUENCE</scope>
    <source>
        <strain evidence="1">NRRL 5244</strain>
    </source>
</reference>
<comment type="caution">
    <text evidence="1">The sequence shown here is derived from an EMBL/GenBank/DDBJ whole genome shotgun (WGS) entry which is preliminary data.</text>
</comment>
<sequence>MPSHHEYESVGDGNIGVESEVIPPRATASDNDSIGYETSIPVHPQILAPLSYLLGLLSGIVIVLLEKRNTYVRLHAWQSIILSLLVTLGSILLFWIPPVAGLIHLAGFVAAVLCMFRAWKDTDTLTFFKLGPIGDFAERQVLGTTVLPF</sequence>
<gene>
    <name evidence="1" type="ORF">FBU59_004298</name>
</gene>
<organism evidence="1 2">
    <name type="scientific">Linderina macrospora</name>
    <dbReference type="NCBI Taxonomy" id="4868"/>
    <lineage>
        <taxon>Eukaryota</taxon>
        <taxon>Fungi</taxon>
        <taxon>Fungi incertae sedis</taxon>
        <taxon>Zoopagomycota</taxon>
        <taxon>Kickxellomycotina</taxon>
        <taxon>Kickxellomycetes</taxon>
        <taxon>Kickxellales</taxon>
        <taxon>Kickxellaceae</taxon>
        <taxon>Linderina</taxon>
    </lineage>
</organism>
<dbReference type="Proteomes" id="UP001150603">
    <property type="component" value="Unassembled WGS sequence"/>
</dbReference>
<dbReference type="EMBL" id="JANBPW010003017">
    <property type="protein sequence ID" value="KAJ1938901.1"/>
    <property type="molecule type" value="Genomic_DNA"/>
</dbReference>
<protein>
    <submittedName>
        <fullName evidence="1">Uncharacterized protein</fullName>
    </submittedName>
</protein>
<proteinExistence type="predicted"/>
<evidence type="ECO:0000313" key="1">
    <source>
        <dbReference type="EMBL" id="KAJ1938901.1"/>
    </source>
</evidence>